<name>A0AAD7ZAQ4_DIPPU</name>
<gene>
    <name evidence="2" type="ORF">L9F63_006178</name>
</gene>
<feature type="non-terminal residue" evidence="2">
    <location>
        <position position="1"/>
    </location>
</feature>
<proteinExistence type="predicted"/>
<evidence type="ECO:0000313" key="2">
    <source>
        <dbReference type="EMBL" id="KAJ9577204.1"/>
    </source>
</evidence>
<feature type="non-terminal residue" evidence="2">
    <location>
        <position position="89"/>
    </location>
</feature>
<keyword evidence="3" id="KW-1185">Reference proteome</keyword>
<sequence>MLKHVQLSPFRSRADTLSLSSTASYSSLSPEPLSSRSSSYSSLSESSPSVVTLKEFNGVSVAREKFRRRTPTFSFQSPVQFSFMCTPWS</sequence>
<comment type="caution">
    <text evidence="2">The sequence shown here is derived from an EMBL/GenBank/DDBJ whole genome shotgun (WGS) entry which is preliminary data.</text>
</comment>
<protein>
    <submittedName>
        <fullName evidence="2">Uncharacterized protein</fullName>
    </submittedName>
</protein>
<evidence type="ECO:0000256" key="1">
    <source>
        <dbReference type="SAM" id="MobiDB-lite"/>
    </source>
</evidence>
<evidence type="ECO:0000313" key="3">
    <source>
        <dbReference type="Proteomes" id="UP001233999"/>
    </source>
</evidence>
<dbReference type="Proteomes" id="UP001233999">
    <property type="component" value="Unassembled WGS sequence"/>
</dbReference>
<feature type="compositionally biased region" description="Low complexity" evidence="1">
    <location>
        <begin position="19"/>
        <end position="49"/>
    </location>
</feature>
<dbReference type="EMBL" id="JASPKZ010009370">
    <property type="protein sequence ID" value="KAJ9577204.1"/>
    <property type="molecule type" value="Genomic_DNA"/>
</dbReference>
<accession>A0AAD7ZAQ4</accession>
<organism evidence="2 3">
    <name type="scientific">Diploptera punctata</name>
    <name type="common">Pacific beetle cockroach</name>
    <dbReference type="NCBI Taxonomy" id="6984"/>
    <lineage>
        <taxon>Eukaryota</taxon>
        <taxon>Metazoa</taxon>
        <taxon>Ecdysozoa</taxon>
        <taxon>Arthropoda</taxon>
        <taxon>Hexapoda</taxon>
        <taxon>Insecta</taxon>
        <taxon>Pterygota</taxon>
        <taxon>Neoptera</taxon>
        <taxon>Polyneoptera</taxon>
        <taxon>Dictyoptera</taxon>
        <taxon>Blattodea</taxon>
        <taxon>Blaberoidea</taxon>
        <taxon>Blaberidae</taxon>
        <taxon>Diplopterinae</taxon>
        <taxon>Diploptera</taxon>
    </lineage>
</organism>
<dbReference type="AlphaFoldDB" id="A0AAD7ZAQ4"/>
<reference evidence="2" key="2">
    <citation type="submission" date="2023-05" db="EMBL/GenBank/DDBJ databases">
        <authorList>
            <person name="Fouks B."/>
        </authorList>
    </citation>
    <scope>NUCLEOTIDE SEQUENCE</scope>
    <source>
        <strain evidence="2">Stay&amp;Tobe</strain>
        <tissue evidence="2">Testes</tissue>
    </source>
</reference>
<feature type="region of interest" description="Disordered" evidence="1">
    <location>
        <begin position="19"/>
        <end position="50"/>
    </location>
</feature>
<reference evidence="2" key="1">
    <citation type="journal article" date="2023" name="IScience">
        <title>Live-bearing cockroach genome reveals convergent evolutionary mechanisms linked to viviparity in insects and beyond.</title>
        <authorList>
            <person name="Fouks B."/>
            <person name="Harrison M.C."/>
            <person name="Mikhailova A.A."/>
            <person name="Marchal E."/>
            <person name="English S."/>
            <person name="Carruthers M."/>
            <person name="Jennings E.C."/>
            <person name="Chiamaka E.L."/>
            <person name="Frigard R.A."/>
            <person name="Pippel M."/>
            <person name="Attardo G.M."/>
            <person name="Benoit J.B."/>
            <person name="Bornberg-Bauer E."/>
            <person name="Tobe S.S."/>
        </authorList>
    </citation>
    <scope>NUCLEOTIDE SEQUENCE</scope>
    <source>
        <strain evidence="2">Stay&amp;Tobe</strain>
    </source>
</reference>